<dbReference type="Gene3D" id="3.30.110.10">
    <property type="entry name" value="Translation initiation factor 3 (IF-3), C-terminal domain"/>
    <property type="match status" value="1"/>
</dbReference>
<dbReference type="PANTHER" id="PTHR10938:SF0">
    <property type="entry name" value="TRANSLATION INITIATION FACTOR IF-3, MITOCHONDRIAL"/>
    <property type="match status" value="1"/>
</dbReference>
<dbReference type="PANTHER" id="PTHR10938">
    <property type="entry name" value="TRANSLATION INITIATION FACTOR IF-3"/>
    <property type="match status" value="1"/>
</dbReference>
<protein>
    <recommendedName>
        <fullName evidence="5">Translation initiation factor 3 C-terminal domain-containing protein</fullName>
    </recommendedName>
</protein>
<accession>A0A4Z0YSE0</accession>
<dbReference type="AlphaFoldDB" id="A0A4Z0YSE0"/>
<organism evidence="6 7">
    <name type="scientific">Xylaria hypoxylon</name>
    <dbReference type="NCBI Taxonomy" id="37992"/>
    <lineage>
        <taxon>Eukaryota</taxon>
        <taxon>Fungi</taxon>
        <taxon>Dikarya</taxon>
        <taxon>Ascomycota</taxon>
        <taxon>Pezizomycotina</taxon>
        <taxon>Sordariomycetes</taxon>
        <taxon>Xylariomycetidae</taxon>
        <taxon>Xylariales</taxon>
        <taxon>Xylariaceae</taxon>
        <taxon>Xylaria</taxon>
    </lineage>
</organism>
<proteinExistence type="inferred from homology"/>
<feature type="chain" id="PRO_5021344355" description="Translation initiation factor 3 C-terminal domain-containing protein" evidence="4">
    <location>
        <begin position="20"/>
        <end position="293"/>
    </location>
</feature>
<dbReference type="Proteomes" id="UP000297716">
    <property type="component" value="Unassembled WGS sequence"/>
</dbReference>
<dbReference type="InterPro" id="IPR001288">
    <property type="entry name" value="Translation_initiation_fac_3"/>
</dbReference>
<evidence type="ECO:0000256" key="3">
    <source>
        <dbReference type="ARBA" id="ARBA00022917"/>
    </source>
</evidence>
<dbReference type="InterPro" id="IPR019815">
    <property type="entry name" value="Translation_initiation_fac_3_C"/>
</dbReference>
<evidence type="ECO:0000256" key="4">
    <source>
        <dbReference type="SAM" id="SignalP"/>
    </source>
</evidence>
<dbReference type="GO" id="GO:0003743">
    <property type="term" value="F:translation initiation factor activity"/>
    <property type="evidence" value="ECO:0007669"/>
    <property type="project" value="UniProtKB-KW"/>
</dbReference>
<evidence type="ECO:0000256" key="2">
    <source>
        <dbReference type="ARBA" id="ARBA00022540"/>
    </source>
</evidence>
<evidence type="ECO:0000313" key="6">
    <source>
        <dbReference type="EMBL" id="TGJ81980.1"/>
    </source>
</evidence>
<dbReference type="InterPro" id="IPR036788">
    <property type="entry name" value="T_IF-3_C_sf"/>
</dbReference>
<sequence length="293" mass="31601">MRHTACLLTPARALHRVLLLELANTTSKSTAITSSPGLLFSSGLRNPPTSKHARTPGAALAPCRCTTHRAFSTTTPSRAIAQRTMQKKNPRDTAIPYRWVRIAGGSGNLSAPQRTDTVIANLPRGHSLVMVAPPPPPPPPAPGVPVVVQPSAAICRIIDAAAEEEAAKAAAKAAEVAAKESKQVAQQTKTLELNWAIAPHDLAHRMKRLAEFLDKGMRVDIMLARKRGSRKATPEEGRDLVERIQQTVSDVPGAAEYKKMDGNVCGVLKMFFEGPKDRRKVKKNKNGKAGEED</sequence>
<keyword evidence="4" id="KW-0732">Signal</keyword>
<dbReference type="SUPFAM" id="SSF55200">
    <property type="entry name" value="Translation initiation factor IF3, C-terminal domain"/>
    <property type="match status" value="1"/>
</dbReference>
<dbReference type="OrthoDB" id="21573at2759"/>
<dbReference type="Pfam" id="PF00707">
    <property type="entry name" value="IF3_C"/>
    <property type="match status" value="1"/>
</dbReference>
<dbReference type="GO" id="GO:0043022">
    <property type="term" value="F:ribosome binding"/>
    <property type="evidence" value="ECO:0007669"/>
    <property type="project" value="TreeGrafter"/>
</dbReference>
<evidence type="ECO:0000313" key="7">
    <source>
        <dbReference type="Proteomes" id="UP000297716"/>
    </source>
</evidence>
<dbReference type="GO" id="GO:0005739">
    <property type="term" value="C:mitochondrion"/>
    <property type="evidence" value="ECO:0007669"/>
    <property type="project" value="TreeGrafter"/>
</dbReference>
<dbReference type="EMBL" id="SKBN01000146">
    <property type="protein sequence ID" value="TGJ81980.1"/>
    <property type="molecule type" value="Genomic_DNA"/>
</dbReference>
<name>A0A4Z0YSE0_9PEZI</name>
<keyword evidence="3" id="KW-0648">Protein biosynthesis</keyword>
<evidence type="ECO:0000259" key="5">
    <source>
        <dbReference type="Pfam" id="PF00707"/>
    </source>
</evidence>
<dbReference type="STRING" id="37992.A0A4Z0YSE0"/>
<keyword evidence="7" id="KW-1185">Reference proteome</keyword>
<feature type="signal peptide" evidence="4">
    <location>
        <begin position="1"/>
        <end position="19"/>
    </location>
</feature>
<keyword evidence="2" id="KW-0396">Initiation factor</keyword>
<reference evidence="6 7" key="1">
    <citation type="submission" date="2019-03" db="EMBL/GenBank/DDBJ databases">
        <title>Draft genome sequence of Xylaria hypoxylon DSM 108379, a ubiquitous saprotrophic-parasitic fungi on hardwood.</title>
        <authorList>
            <person name="Buettner E."/>
            <person name="Leonhardt S."/>
            <person name="Gebauer A.M."/>
            <person name="Liers C."/>
            <person name="Hofrichter M."/>
            <person name="Kellner H."/>
        </authorList>
    </citation>
    <scope>NUCLEOTIDE SEQUENCE [LARGE SCALE GENOMIC DNA]</scope>
    <source>
        <strain evidence="6 7">DSM 108379</strain>
    </source>
</reference>
<dbReference type="GO" id="GO:0032790">
    <property type="term" value="P:ribosome disassembly"/>
    <property type="evidence" value="ECO:0007669"/>
    <property type="project" value="TreeGrafter"/>
</dbReference>
<gene>
    <name evidence="6" type="ORF">E0Z10_g6797</name>
</gene>
<dbReference type="GO" id="GO:0070124">
    <property type="term" value="P:mitochondrial translational initiation"/>
    <property type="evidence" value="ECO:0007669"/>
    <property type="project" value="TreeGrafter"/>
</dbReference>
<comment type="caution">
    <text evidence="6">The sequence shown here is derived from an EMBL/GenBank/DDBJ whole genome shotgun (WGS) entry which is preliminary data.</text>
</comment>
<comment type="similarity">
    <text evidence="1">Belongs to the IF-3 family.</text>
</comment>
<evidence type="ECO:0000256" key="1">
    <source>
        <dbReference type="ARBA" id="ARBA00005439"/>
    </source>
</evidence>
<feature type="domain" description="Translation initiation factor 3 C-terminal" evidence="5">
    <location>
        <begin position="187"/>
        <end position="263"/>
    </location>
</feature>